<dbReference type="EMBL" id="CM041541">
    <property type="protein sequence ID" value="KAI3365729.1"/>
    <property type="molecule type" value="Genomic_DNA"/>
</dbReference>
<dbReference type="Proteomes" id="UP000831701">
    <property type="component" value="Chromosome 11"/>
</dbReference>
<evidence type="ECO:0000313" key="2">
    <source>
        <dbReference type="Proteomes" id="UP000831701"/>
    </source>
</evidence>
<keyword evidence="2" id="KW-1185">Reference proteome</keyword>
<organism evidence="1 2">
    <name type="scientific">Scortum barcoo</name>
    <name type="common">barcoo grunter</name>
    <dbReference type="NCBI Taxonomy" id="214431"/>
    <lineage>
        <taxon>Eukaryota</taxon>
        <taxon>Metazoa</taxon>
        <taxon>Chordata</taxon>
        <taxon>Craniata</taxon>
        <taxon>Vertebrata</taxon>
        <taxon>Euteleostomi</taxon>
        <taxon>Actinopterygii</taxon>
        <taxon>Neopterygii</taxon>
        <taxon>Teleostei</taxon>
        <taxon>Neoteleostei</taxon>
        <taxon>Acanthomorphata</taxon>
        <taxon>Eupercaria</taxon>
        <taxon>Centrarchiformes</taxon>
        <taxon>Terapontoidei</taxon>
        <taxon>Terapontidae</taxon>
        <taxon>Scortum</taxon>
    </lineage>
</organism>
<protein>
    <submittedName>
        <fullName evidence="1">Uncharacterized protein</fullName>
    </submittedName>
</protein>
<comment type="caution">
    <text evidence="1">The sequence shown here is derived from an EMBL/GenBank/DDBJ whole genome shotgun (WGS) entry which is preliminary data.</text>
</comment>
<name>A0ACB8WDB1_9TELE</name>
<evidence type="ECO:0000313" key="1">
    <source>
        <dbReference type="EMBL" id="KAI3365729.1"/>
    </source>
</evidence>
<sequence length="301" mass="33685">MAALSHGGSSSNNNHTREPEPMHIGRTRLSPEERASARQGNLCLFLLWTSRPLHLPMPSKRDRLTSRGGGEVMWLTHFGHLYRLSGADVSLIDEELALQLGITPDSLSKAISASALDGHLLGTVTHQTESPFTCCYLATTMRQYSFTSCIPLVYPLILGYPWLRRHNPHVNWLTGAILGWGSSCHQVCLRQAVVPQPSRCFSTPPDLTGVPTEYLDFREVFNKTKATSLPPHRPYDCAIETSSPAPHLPEAACTPCRLLKERPWRPTSMTLWQLASSGPHHHQQGQDFSLWRRKIRLFVPA</sequence>
<accession>A0ACB8WDB1</accession>
<proteinExistence type="predicted"/>
<reference evidence="1" key="1">
    <citation type="submission" date="2022-04" db="EMBL/GenBank/DDBJ databases">
        <title>Jade perch genome.</title>
        <authorList>
            <person name="Chao B."/>
        </authorList>
    </citation>
    <scope>NUCLEOTIDE SEQUENCE</scope>
    <source>
        <strain evidence="1">CB-2022</strain>
    </source>
</reference>
<gene>
    <name evidence="1" type="ORF">L3Q82_000694</name>
</gene>